<feature type="binding site" evidence="7 8">
    <location>
        <position position="103"/>
    </location>
    <ligand>
        <name>S-adenosyl-L-methionine</name>
        <dbReference type="ChEBI" id="CHEBI:59789"/>
    </ligand>
</feature>
<dbReference type="GO" id="GO:0005829">
    <property type="term" value="C:cytosol"/>
    <property type="evidence" value="ECO:0007669"/>
    <property type="project" value="TreeGrafter"/>
</dbReference>
<dbReference type="Proteomes" id="UP000178091">
    <property type="component" value="Unassembled WGS sequence"/>
</dbReference>
<dbReference type="SUPFAM" id="SSF53335">
    <property type="entry name" value="S-adenosyl-L-methionine-dependent methyltransferases"/>
    <property type="match status" value="1"/>
</dbReference>
<comment type="subcellular location">
    <subcellularLocation>
        <location evidence="7">Cytoplasm</location>
    </subcellularLocation>
</comment>
<dbReference type="CDD" id="cd02440">
    <property type="entry name" value="AdoMet_MTases"/>
    <property type="match status" value="1"/>
</dbReference>
<comment type="similarity">
    <text evidence="7">Belongs to the class I-like SAM-binding methyltransferase superfamily. rRNA adenine N(6)-methyltransferase family. RsmA subfamily.</text>
</comment>
<evidence type="ECO:0000313" key="10">
    <source>
        <dbReference type="EMBL" id="OGC84981.1"/>
    </source>
</evidence>
<evidence type="ECO:0000256" key="8">
    <source>
        <dbReference type="PROSITE-ProRule" id="PRU01026"/>
    </source>
</evidence>
<dbReference type="PROSITE" id="PS01131">
    <property type="entry name" value="RRNA_A_DIMETH"/>
    <property type="match status" value="1"/>
</dbReference>
<evidence type="ECO:0000259" key="9">
    <source>
        <dbReference type="SMART" id="SM00650"/>
    </source>
</evidence>
<protein>
    <recommendedName>
        <fullName evidence="7">Ribosomal RNA small subunit methyltransferase A</fullName>
        <ecNumber evidence="7">2.1.1.182</ecNumber>
    </recommendedName>
    <alternativeName>
        <fullName evidence="7">16S rRNA (adenine(1518)-N(6)/adenine(1519)-N(6))-dimethyltransferase</fullName>
    </alternativeName>
    <alternativeName>
        <fullName evidence="7">16S rRNA dimethyladenosine transferase</fullName>
    </alternativeName>
    <alternativeName>
        <fullName evidence="7">16S rRNA dimethylase</fullName>
    </alternativeName>
    <alternativeName>
        <fullName evidence="7">S-adenosylmethionine-6-N', N'-adenosyl(rRNA) dimethyltransferase</fullName>
    </alternativeName>
</protein>
<keyword evidence="5 7" id="KW-0949">S-adenosyl-L-methionine</keyword>
<feature type="binding site" evidence="7 8">
    <location>
        <position position="12"/>
    </location>
    <ligand>
        <name>S-adenosyl-L-methionine</name>
        <dbReference type="ChEBI" id="CHEBI:59789"/>
    </ligand>
</feature>
<sequence>MPIQKKKSLGQHFLHFAHYLQMVVAAAEIQKGERVLEVGPGEGALTAELLARGARVIAVEKDRRLIPLLQEKFAGRNFEVYEADALEFNISNYTDGPYKAVGNIPYYITGALLKKFFSEENRPSLLVFLIQKEVAERIARAKKESILSLSIKAYGEPRYVKTVPAGAFVPPPKVDSAILAVHNISRKNFKDLEQERKFFDLLHKGFGSKRKLLASNLKPLLGERSAELLERAGIQKNARAEDVPLEKWLMLARL</sequence>
<evidence type="ECO:0000256" key="1">
    <source>
        <dbReference type="ARBA" id="ARBA00022490"/>
    </source>
</evidence>
<dbReference type="InterPro" id="IPR020596">
    <property type="entry name" value="rRNA_Ade_Mease_Trfase_CS"/>
</dbReference>
<evidence type="ECO:0000256" key="5">
    <source>
        <dbReference type="ARBA" id="ARBA00022691"/>
    </source>
</evidence>
<keyword evidence="2 7" id="KW-0698">rRNA processing</keyword>
<evidence type="ECO:0000313" key="11">
    <source>
        <dbReference type="Proteomes" id="UP000178091"/>
    </source>
</evidence>
<name>A0A1F4XTC4_9BACT</name>
<dbReference type="InterPro" id="IPR001737">
    <property type="entry name" value="KsgA/Erm"/>
</dbReference>
<dbReference type="InterPro" id="IPR011530">
    <property type="entry name" value="rRNA_adenine_dimethylase"/>
</dbReference>
<evidence type="ECO:0000256" key="4">
    <source>
        <dbReference type="ARBA" id="ARBA00022679"/>
    </source>
</evidence>
<keyword evidence="4 7" id="KW-0808">Transferase</keyword>
<dbReference type="Pfam" id="PF00398">
    <property type="entry name" value="RrnaAD"/>
    <property type="match status" value="1"/>
</dbReference>
<keyword evidence="6 7" id="KW-0694">RNA-binding</keyword>
<dbReference type="GO" id="GO:0003723">
    <property type="term" value="F:RNA binding"/>
    <property type="evidence" value="ECO:0007669"/>
    <property type="project" value="UniProtKB-UniRule"/>
</dbReference>
<dbReference type="PROSITE" id="PS51689">
    <property type="entry name" value="SAM_RNA_A_N6_MT"/>
    <property type="match status" value="1"/>
</dbReference>
<dbReference type="InterPro" id="IPR023165">
    <property type="entry name" value="rRNA_Ade_diMease-like_C"/>
</dbReference>
<dbReference type="InterPro" id="IPR029063">
    <property type="entry name" value="SAM-dependent_MTases_sf"/>
</dbReference>
<feature type="binding site" evidence="7 8">
    <location>
        <position position="60"/>
    </location>
    <ligand>
        <name>S-adenosyl-L-methionine</name>
        <dbReference type="ChEBI" id="CHEBI:59789"/>
    </ligand>
</feature>
<gene>
    <name evidence="7" type="primary">rsmA</name>
    <name evidence="7" type="synonym">ksgA</name>
    <name evidence="10" type="ORF">A3F55_01160</name>
</gene>
<feature type="binding site" evidence="7 8">
    <location>
        <position position="84"/>
    </location>
    <ligand>
        <name>S-adenosyl-L-methionine</name>
        <dbReference type="ChEBI" id="CHEBI:59789"/>
    </ligand>
</feature>
<feature type="binding site" evidence="7 8">
    <location>
        <position position="14"/>
    </location>
    <ligand>
        <name>S-adenosyl-L-methionine</name>
        <dbReference type="ChEBI" id="CHEBI:59789"/>
    </ligand>
</feature>
<dbReference type="EMBL" id="MEWW01000006">
    <property type="protein sequence ID" value="OGC84981.1"/>
    <property type="molecule type" value="Genomic_DNA"/>
</dbReference>
<dbReference type="EC" id="2.1.1.182" evidence="7"/>
<dbReference type="GO" id="GO:0052908">
    <property type="term" value="F:16S rRNA (adenine(1518)-N(6)/adenine(1519)-N(6))-dimethyltransferase activity"/>
    <property type="evidence" value="ECO:0007669"/>
    <property type="project" value="UniProtKB-EC"/>
</dbReference>
<dbReference type="SMART" id="SM00650">
    <property type="entry name" value="rADc"/>
    <property type="match status" value="1"/>
</dbReference>
<evidence type="ECO:0000256" key="2">
    <source>
        <dbReference type="ARBA" id="ARBA00022552"/>
    </source>
</evidence>
<evidence type="ECO:0000256" key="6">
    <source>
        <dbReference type="ARBA" id="ARBA00022884"/>
    </source>
</evidence>
<accession>A0A1F4XTC4</accession>
<dbReference type="NCBIfam" id="TIGR00755">
    <property type="entry name" value="ksgA"/>
    <property type="match status" value="1"/>
</dbReference>
<proteinExistence type="inferred from homology"/>
<dbReference type="PANTHER" id="PTHR11727">
    <property type="entry name" value="DIMETHYLADENOSINE TRANSFERASE"/>
    <property type="match status" value="1"/>
</dbReference>
<reference evidence="10 11" key="1">
    <citation type="journal article" date="2016" name="Nat. Commun.">
        <title>Thousands of microbial genomes shed light on interconnected biogeochemical processes in an aquifer system.</title>
        <authorList>
            <person name="Anantharaman K."/>
            <person name="Brown C.T."/>
            <person name="Hug L.A."/>
            <person name="Sharon I."/>
            <person name="Castelle C.J."/>
            <person name="Probst A.J."/>
            <person name="Thomas B.C."/>
            <person name="Singh A."/>
            <person name="Wilkins M.J."/>
            <person name="Karaoz U."/>
            <person name="Brodie E.L."/>
            <person name="Williams K.H."/>
            <person name="Hubbard S.S."/>
            <person name="Banfield J.F."/>
        </authorList>
    </citation>
    <scope>NUCLEOTIDE SEQUENCE [LARGE SCALE GENOMIC DNA]</scope>
</reference>
<dbReference type="Gene3D" id="1.10.8.100">
    <property type="entry name" value="Ribosomal RNA adenine dimethylase-like, domain 2"/>
    <property type="match status" value="1"/>
</dbReference>
<comment type="catalytic activity">
    <reaction evidence="7">
        <text>adenosine(1518)/adenosine(1519) in 16S rRNA + 4 S-adenosyl-L-methionine = N(6)-dimethyladenosine(1518)/N(6)-dimethyladenosine(1519) in 16S rRNA + 4 S-adenosyl-L-homocysteine + 4 H(+)</text>
        <dbReference type="Rhea" id="RHEA:19609"/>
        <dbReference type="Rhea" id="RHEA-COMP:10232"/>
        <dbReference type="Rhea" id="RHEA-COMP:10233"/>
        <dbReference type="ChEBI" id="CHEBI:15378"/>
        <dbReference type="ChEBI" id="CHEBI:57856"/>
        <dbReference type="ChEBI" id="CHEBI:59789"/>
        <dbReference type="ChEBI" id="CHEBI:74411"/>
        <dbReference type="ChEBI" id="CHEBI:74493"/>
        <dbReference type="EC" id="2.1.1.182"/>
    </reaction>
</comment>
<dbReference type="Gene3D" id="3.40.50.150">
    <property type="entry name" value="Vaccinia Virus protein VP39"/>
    <property type="match status" value="1"/>
</dbReference>
<organism evidence="10 11">
    <name type="scientific">Candidatus Adlerbacteria bacterium RIFCSPHIGHO2_12_FULL_53_18</name>
    <dbReference type="NCBI Taxonomy" id="1797242"/>
    <lineage>
        <taxon>Bacteria</taxon>
        <taxon>Candidatus Adleribacteriota</taxon>
    </lineage>
</organism>
<evidence type="ECO:0000256" key="3">
    <source>
        <dbReference type="ARBA" id="ARBA00022603"/>
    </source>
</evidence>
<feature type="domain" description="Ribosomal RNA adenine methylase transferase N-terminal" evidence="9">
    <location>
        <begin position="19"/>
        <end position="185"/>
    </location>
</feature>
<keyword evidence="1 7" id="KW-0963">Cytoplasm</keyword>
<comment type="function">
    <text evidence="7">Specifically dimethylates two adjacent adenosines (A1518 and A1519) in the loop of a conserved hairpin near the 3'-end of 16S rRNA in the 30S particle. May play a critical role in biogenesis of 30S subunits.</text>
</comment>
<feature type="binding site" evidence="7 8">
    <location>
        <position position="39"/>
    </location>
    <ligand>
        <name>S-adenosyl-L-methionine</name>
        <dbReference type="ChEBI" id="CHEBI:59789"/>
    </ligand>
</feature>
<dbReference type="AlphaFoldDB" id="A0A1F4XTC4"/>
<evidence type="ECO:0000256" key="7">
    <source>
        <dbReference type="HAMAP-Rule" id="MF_00607"/>
    </source>
</evidence>
<dbReference type="PANTHER" id="PTHR11727:SF7">
    <property type="entry name" value="DIMETHYLADENOSINE TRANSFERASE-RELATED"/>
    <property type="match status" value="1"/>
</dbReference>
<dbReference type="HAMAP" id="MF_00607">
    <property type="entry name" value="16SrRNA_methyltr_A"/>
    <property type="match status" value="1"/>
</dbReference>
<keyword evidence="3 7" id="KW-0489">Methyltransferase</keyword>
<comment type="caution">
    <text evidence="10">The sequence shown here is derived from an EMBL/GenBank/DDBJ whole genome shotgun (WGS) entry which is preliminary data.</text>
</comment>
<dbReference type="InterPro" id="IPR020598">
    <property type="entry name" value="rRNA_Ade_methylase_Trfase_N"/>
</dbReference>